<dbReference type="InterPro" id="IPR019455">
    <property type="entry name" value="Acetolactate_synth_ssu_C"/>
</dbReference>
<evidence type="ECO:0000256" key="3">
    <source>
        <dbReference type="ARBA" id="ARBA00006341"/>
    </source>
</evidence>
<keyword evidence="4 6" id="KW-0028">Amino-acid biosynthesis</keyword>
<evidence type="ECO:0000313" key="8">
    <source>
        <dbReference type="EMBL" id="RZN56234.1"/>
    </source>
</evidence>
<keyword evidence="6 8" id="KW-0808">Transferase</keyword>
<protein>
    <recommendedName>
        <fullName evidence="6">Acetolactate synthase small subunit</fullName>
        <shortName evidence="6">AHAS</shortName>
        <shortName evidence="6">ALS</shortName>
        <ecNumber evidence="6">2.2.1.6</ecNumber>
    </recommendedName>
    <alternativeName>
        <fullName evidence="6">Acetohydroxy-acid synthase small subunit</fullName>
    </alternativeName>
</protein>
<organism evidence="8 10">
    <name type="scientific">Thermoproteota archaeon</name>
    <dbReference type="NCBI Taxonomy" id="2056631"/>
    <lineage>
        <taxon>Archaea</taxon>
        <taxon>Thermoproteota</taxon>
    </lineage>
</organism>
<evidence type="ECO:0000313" key="9">
    <source>
        <dbReference type="EMBL" id="TDA37779.1"/>
    </source>
</evidence>
<dbReference type="InterPro" id="IPR054480">
    <property type="entry name" value="AHAS_small-like_ACT"/>
</dbReference>
<keyword evidence="5 6" id="KW-0100">Branched-chain amino acid biosynthesis</keyword>
<gene>
    <name evidence="8" type="primary">ilvN</name>
    <name evidence="9" type="ORF">DSO09_06250</name>
    <name evidence="8" type="ORF">EF809_03380</name>
</gene>
<accession>A0A520KFZ0</accession>
<dbReference type="GO" id="GO:0005829">
    <property type="term" value="C:cytosol"/>
    <property type="evidence" value="ECO:0007669"/>
    <property type="project" value="TreeGrafter"/>
</dbReference>
<dbReference type="EMBL" id="QNVI01000064">
    <property type="protein sequence ID" value="TDA37779.1"/>
    <property type="molecule type" value="Genomic_DNA"/>
</dbReference>
<dbReference type="GO" id="GO:0009099">
    <property type="term" value="P:L-valine biosynthetic process"/>
    <property type="evidence" value="ECO:0007669"/>
    <property type="project" value="UniProtKB-UniRule"/>
</dbReference>
<dbReference type="UniPathway" id="UPA00049">
    <property type="reaction ID" value="UER00059"/>
</dbReference>
<dbReference type="GO" id="GO:0009097">
    <property type="term" value="P:isoleucine biosynthetic process"/>
    <property type="evidence" value="ECO:0007669"/>
    <property type="project" value="UniProtKB-UniRule"/>
</dbReference>
<comment type="caution">
    <text evidence="8">The sequence shown here is derived from an EMBL/GenBank/DDBJ whole genome shotgun (WGS) entry which is preliminary data.</text>
</comment>
<evidence type="ECO:0000256" key="5">
    <source>
        <dbReference type="ARBA" id="ARBA00023304"/>
    </source>
</evidence>
<name>A0A520KFZ0_9CREN</name>
<evidence type="ECO:0000256" key="4">
    <source>
        <dbReference type="ARBA" id="ARBA00022605"/>
    </source>
</evidence>
<dbReference type="PANTHER" id="PTHR30239:SF0">
    <property type="entry name" value="ACETOLACTATE SYNTHASE SMALL SUBUNIT 1, CHLOROPLASTIC"/>
    <property type="match status" value="1"/>
</dbReference>
<dbReference type="InterPro" id="IPR002912">
    <property type="entry name" value="ACT_dom"/>
</dbReference>
<evidence type="ECO:0000256" key="6">
    <source>
        <dbReference type="RuleBase" id="RU368092"/>
    </source>
</evidence>
<dbReference type="InterPro" id="IPR045865">
    <property type="entry name" value="ACT-like_dom_sf"/>
</dbReference>
<proteinExistence type="inferred from homology"/>
<comment type="pathway">
    <text evidence="2 6">Amino-acid biosynthesis; L-valine biosynthesis; L-valine from pyruvate: step 1/4.</text>
</comment>
<comment type="similarity">
    <text evidence="3 6">Belongs to the acetolactate synthase small subunit family.</text>
</comment>
<reference evidence="9 11" key="1">
    <citation type="journal article" date="2019" name="Nat. Microbiol.">
        <title>Expanding anaerobic alkane metabolism in the domain of Archaea.</title>
        <authorList>
            <person name="Wang Y."/>
            <person name="Wegener G."/>
            <person name="Hou J."/>
            <person name="Wang F."/>
            <person name="Xiao X."/>
        </authorList>
    </citation>
    <scope>NUCLEOTIDE SEQUENCE [LARGE SCALE GENOMIC DNA]</scope>
    <source>
        <strain evidence="9">WYZ-LMO11</strain>
    </source>
</reference>
<reference evidence="8 10" key="2">
    <citation type="journal article" date="2019" name="Nat. Microbiol.">
        <title>Wide diversity of methane and short-chain alkane metabolisms in uncultured archaea.</title>
        <authorList>
            <person name="Borrel G."/>
            <person name="Adam P.S."/>
            <person name="McKay L.J."/>
            <person name="Chen L.X."/>
            <person name="Sierra-Garcia I.N."/>
            <person name="Sieber C.M."/>
            <person name="Letourneur Q."/>
            <person name="Ghozlane A."/>
            <person name="Andersen G.L."/>
            <person name="Li W.J."/>
            <person name="Hallam S.J."/>
            <person name="Muyzer G."/>
            <person name="de Oliveira V.M."/>
            <person name="Inskeep W.P."/>
            <person name="Banfield J.F."/>
            <person name="Gribaldo S."/>
        </authorList>
    </citation>
    <scope>NUCLEOTIDE SEQUENCE [LARGE SCALE GENOMIC DNA]</scope>
    <source>
        <strain evidence="8">Verst-YHS</strain>
    </source>
</reference>
<dbReference type="Pfam" id="PF22629">
    <property type="entry name" value="ACT_AHAS_ss"/>
    <property type="match status" value="1"/>
</dbReference>
<comment type="function">
    <text evidence="6">Catalyzes the conversion of 2 pyruvate molecules into acetolactate in the first common step of the biosynthetic pathway of the branched-amino acids such as leucine, isoleucine, and valine.</text>
</comment>
<dbReference type="SUPFAM" id="SSF55021">
    <property type="entry name" value="ACT-like"/>
    <property type="match status" value="2"/>
</dbReference>
<sequence>MVDEFHIISALVEDRPGVLFRVTSLIRRRNFNINTITVGATEKEGISRITLTMRGDEKTVEQLVKQLSKIPDVIKISELKPEESVYREMAIIKVSAEDSIKRSDIINYVNVFRGKIIDVSKDSLTIEIVGRPGKINAFIEIMKGFGIIEMAKTGIVALSRKIKTE</sequence>
<evidence type="ECO:0000313" key="10">
    <source>
        <dbReference type="Proteomes" id="UP000316080"/>
    </source>
</evidence>
<evidence type="ECO:0000259" key="7">
    <source>
        <dbReference type="PROSITE" id="PS51671"/>
    </source>
</evidence>
<dbReference type="AlphaFoldDB" id="A0A520KFZ0"/>
<dbReference type="NCBIfam" id="NF008864">
    <property type="entry name" value="PRK11895.1"/>
    <property type="match status" value="1"/>
</dbReference>
<evidence type="ECO:0000256" key="2">
    <source>
        <dbReference type="ARBA" id="ARBA00005025"/>
    </source>
</evidence>
<dbReference type="InterPro" id="IPR027271">
    <property type="entry name" value="Acetolactate_synth/TF_NikR_C"/>
</dbReference>
<evidence type="ECO:0000313" key="11">
    <source>
        <dbReference type="Proteomes" id="UP000317265"/>
    </source>
</evidence>
<dbReference type="InterPro" id="IPR039557">
    <property type="entry name" value="AHAS_ACT"/>
</dbReference>
<dbReference type="Gene3D" id="3.30.70.260">
    <property type="match status" value="1"/>
</dbReference>
<feature type="domain" description="ACT" evidence="7">
    <location>
        <begin position="7"/>
        <end position="81"/>
    </location>
</feature>
<dbReference type="Proteomes" id="UP000317265">
    <property type="component" value="Unassembled WGS sequence"/>
</dbReference>
<dbReference type="InterPro" id="IPR004789">
    <property type="entry name" value="Acetalactate_synth_ssu"/>
</dbReference>
<dbReference type="GO" id="GO:1990610">
    <property type="term" value="F:acetolactate synthase regulator activity"/>
    <property type="evidence" value="ECO:0007669"/>
    <property type="project" value="UniProtKB-UniRule"/>
</dbReference>
<dbReference type="Proteomes" id="UP000316080">
    <property type="component" value="Unassembled WGS sequence"/>
</dbReference>
<dbReference type="Gene3D" id="3.30.70.1150">
    <property type="entry name" value="ACT-like. Chain A, domain 2"/>
    <property type="match status" value="1"/>
</dbReference>
<evidence type="ECO:0000256" key="1">
    <source>
        <dbReference type="ARBA" id="ARBA00004974"/>
    </source>
</evidence>
<comment type="subunit">
    <text evidence="6">Dimer of large and small chains.</text>
</comment>
<dbReference type="GO" id="GO:0003984">
    <property type="term" value="F:acetolactate synthase activity"/>
    <property type="evidence" value="ECO:0007669"/>
    <property type="project" value="UniProtKB-UniRule"/>
</dbReference>
<dbReference type="EC" id="2.2.1.6" evidence="6"/>
<dbReference type="Pfam" id="PF10369">
    <property type="entry name" value="ALS_ss_C"/>
    <property type="match status" value="1"/>
</dbReference>
<dbReference type="FunFam" id="3.30.70.1150:FF:000001">
    <property type="entry name" value="Acetolactate synthase small subunit"/>
    <property type="match status" value="1"/>
</dbReference>
<dbReference type="PANTHER" id="PTHR30239">
    <property type="entry name" value="ACETOLACTATE SYNTHASE SMALL SUBUNIT"/>
    <property type="match status" value="1"/>
</dbReference>
<comment type="catalytic activity">
    <reaction evidence="6">
        <text>2 pyruvate + H(+) = (2S)-2-acetolactate + CO2</text>
        <dbReference type="Rhea" id="RHEA:25249"/>
        <dbReference type="ChEBI" id="CHEBI:15361"/>
        <dbReference type="ChEBI" id="CHEBI:15378"/>
        <dbReference type="ChEBI" id="CHEBI:16526"/>
        <dbReference type="ChEBI" id="CHEBI:58476"/>
        <dbReference type="EC" id="2.2.1.6"/>
    </reaction>
</comment>
<dbReference type="NCBIfam" id="TIGR00119">
    <property type="entry name" value="acolac_sm"/>
    <property type="match status" value="1"/>
</dbReference>
<dbReference type="PROSITE" id="PS51671">
    <property type="entry name" value="ACT"/>
    <property type="match status" value="1"/>
</dbReference>
<comment type="pathway">
    <text evidence="1 6">Amino-acid biosynthesis; L-isoleucine biosynthesis; L-isoleucine from 2-oxobutanoate: step 1/4.</text>
</comment>
<dbReference type="EMBL" id="RXIH01000027">
    <property type="protein sequence ID" value="RZN56234.1"/>
    <property type="molecule type" value="Genomic_DNA"/>
</dbReference>
<dbReference type="CDD" id="cd04878">
    <property type="entry name" value="ACT_AHAS"/>
    <property type="match status" value="1"/>
</dbReference>
<dbReference type="UniPathway" id="UPA00047">
    <property type="reaction ID" value="UER00055"/>
</dbReference>